<dbReference type="InterPro" id="IPR006260">
    <property type="entry name" value="TonB/TolA_C"/>
</dbReference>
<dbReference type="AlphaFoldDB" id="A0A4Y9ER79"/>
<keyword evidence="8" id="KW-1185">Reference proteome</keyword>
<evidence type="ECO:0000256" key="3">
    <source>
        <dbReference type="ARBA" id="ARBA00022989"/>
    </source>
</evidence>
<name>A0A4Y9ER79_9SPHN</name>
<evidence type="ECO:0000256" key="5">
    <source>
        <dbReference type="SAM" id="SignalP"/>
    </source>
</evidence>
<reference evidence="7 8" key="1">
    <citation type="submission" date="2019-02" db="EMBL/GenBank/DDBJ databases">
        <title>Polymorphobacter sp. isolated from the lake at the Tibet of China.</title>
        <authorList>
            <person name="Li A."/>
        </authorList>
    </citation>
    <scope>NUCLEOTIDE SEQUENCE [LARGE SCALE GENOMIC DNA]</scope>
    <source>
        <strain evidence="7 8">DJ1R-1</strain>
    </source>
</reference>
<feature type="chain" id="PRO_5021248133" evidence="5">
    <location>
        <begin position="27"/>
        <end position="228"/>
    </location>
</feature>
<dbReference type="GO" id="GO:0055085">
    <property type="term" value="P:transmembrane transport"/>
    <property type="evidence" value="ECO:0007669"/>
    <property type="project" value="InterPro"/>
</dbReference>
<comment type="caution">
    <text evidence="7">The sequence shown here is derived from an EMBL/GenBank/DDBJ whole genome shotgun (WGS) entry which is preliminary data.</text>
</comment>
<evidence type="ECO:0000256" key="1">
    <source>
        <dbReference type="ARBA" id="ARBA00004167"/>
    </source>
</evidence>
<evidence type="ECO:0000313" key="8">
    <source>
        <dbReference type="Proteomes" id="UP000297737"/>
    </source>
</evidence>
<accession>A0A4Y9ER79</accession>
<dbReference type="NCBIfam" id="TIGR01352">
    <property type="entry name" value="tonB_Cterm"/>
    <property type="match status" value="1"/>
</dbReference>
<dbReference type="SUPFAM" id="SSF74653">
    <property type="entry name" value="TolA/TonB C-terminal domain"/>
    <property type="match status" value="1"/>
</dbReference>
<keyword evidence="2" id="KW-0812">Transmembrane</keyword>
<dbReference type="PROSITE" id="PS52015">
    <property type="entry name" value="TONB_CTD"/>
    <property type="match status" value="1"/>
</dbReference>
<organism evidence="7 8">
    <name type="scientific">Glacieibacterium arshaanense</name>
    <dbReference type="NCBI Taxonomy" id="2511025"/>
    <lineage>
        <taxon>Bacteria</taxon>
        <taxon>Pseudomonadati</taxon>
        <taxon>Pseudomonadota</taxon>
        <taxon>Alphaproteobacteria</taxon>
        <taxon>Sphingomonadales</taxon>
        <taxon>Sphingosinicellaceae</taxon>
        <taxon>Glacieibacterium</taxon>
    </lineage>
</organism>
<evidence type="ECO:0000313" key="7">
    <source>
        <dbReference type="EMBL" id="TFU05830.1"/>
    </source>
</evidence>
<keyword evidence="5" id="KW-0732">Signal</keyword>
<keyword evidence="3" id="KW-1133">Transmembrane helix</keyword>
<dbReference type="EMBL" id="SIHO01000001">
    <property type="protein sequence ID" value="TFU05830.1"/>
    <property type="molecule type" value="Genomic_DNA"/>
</dbReference>
<dbReference type="Pfam" id="PF03544">
    <property type="entry name" value="TonB_C"/>
    <property type="match status" value="1"/>
</dbReference>
<feature type="signal peptide" evidence="5">
    <location>
        <begin position="1"/>
        <end position="26"/>
    </location>
</feature>
<comment type="subcellular location">
    <subcellularLocation>
        <location evidence="1">Membrane</location>
        <topology evidence="1">Single-pass membrane protein</topology>
    </subcellularLocation>
</comment>
<dbReference type="InterPro" id="IPR037682">
    <property type="entry name" value="TonB_C"/>
</dbReference>
<feature type="domain" description="TonB C-terminal" evidence="6">
    <location>
        <begin position="28"/>
        <end position="128"/>
    </location>
</feature>
<dbReference type="OrthoDB" id="7585155at2"/>
<evidence type="ECO:0000259" key="6">
    <source>
        <dbReference type="PROSITE" id="PS52015"/>
    </source>
</evidence>
<proteinExistence type="predicted"/>
<dbReference type="Proteomes" id="UP000297737">
    <property type="component" value="Unassembled WGS sequence"/>
</dbReference>
<dbReference type="GO" id="GO:0016020">
    <property type="term" value="C:membrane"/>
    <property type="evidence" value="ECO:0007669"/>
    <property type="project" value="UniProtKB-SubCell"/>
</dbReference>
<evidence type="ECO:0000256" key="2">
    <source>
        <dbReference type="ARBA" id="ARBA00022692"/>
    </source>
</evidence>
<dbReference type="Gene3D" id="3.30.1150.10">
    <property type="match status" value="1"/>
</dbReference>
<evidence type="ECO:0000256" key="4">
    <source>
        <dbReference type="ARBA" id="ARBA00023136"/>
    </source>
</evidence>
<gene>
    <name evidence="7" type="ORF">EUV02_02055</name>
</gene>
<sequence length="228" mass="23646">MGAMKPIAASLWAAAASAFLAAPAGAAITPAKLVASPYTAWDYPQLASHNSQMGYTRIRVTVSPQGKPFECLVIASSGTASLDAASCDIMLKRGQFTPARDDKGKSSYALYEQTVPWFIAFNAKDMQALEASYPKPNDADIEVNVARLPAGLASPLAVIADVMVSRDGKLLQCAADAGGSVPAALAKAACAQVAALVNFKTALVDGRAVPSVQQVKVVFFSEPQAAAK</sequence>
<keyword evidence="4" id="KW-0472">Membrane</keyword>
<protein>
    <submittedName>
        <fullName evidence="7">TonB family protein</fullName>
    </submittedName>
</protein>